<proteinExistence type="predicted"/>
<dbReference type="InterPro" id="IPR017850">
    <property type="entry name" value="Alkaline_phosphatase_core_sf"/>
</dbReference>
<dbReference type="Pfam" id="PF01663">
    <property type="entry name" value="Phosphodiest"/>
    <property type="match status" value="1"/>
</dbReference>
<dbReference type="RefSeq" id="WP_076379105.1">
    <property type="nucleotide sequence ID" value="NZ_AP017422.1"/>
</dbReference>
<protein>
    <submittedName>
        <fullName evidence="2">Type I phosphodiesterase / nucleotide pyrophosphatase</fullName>
    </submittedName>
</protein>
<feature type="signal peptide" evidence="1">
    <location>
        <begin position="1"/>
        <end position="19"/>
    </location>
</feature>
<name>A0A1N7P9F3_9BACT</name>
<evidence type="ECO:0000256" key="1">
    <source>
        <dbReference type="SAM" id="SignalP"/>
    </source>
</evidence>
<sequence length="359" mass="39828">MKKVTSAIVLFFFTCSLQAQVKKTENIVVVTLDGMRWQEVFTGIDSALVANHHFTKDSADVVAAFGAANDTARRKKLFPFLWTEVVAKGQLYGNKKRGGNMQVANPYKFSYPGYNEIFTGYPDTAVNSNDKIANKNHNVLEFINGKKGYTGKVAAFATWDCFPYILNKWRSGIYVNSGLDTIRLQAPALQLINDMQFITARPIDVRLDAYTYFAAREYLKAYKPKVLYVAFDETDDFAHSGMYDQYLKSAHAEDAMLADLWHTLQSTSEYAGKTTMIVLCDHGRGDAVKAEWISHGKEIVGAEDIWMAVIGPDTRALGEITHSGVVYQKQVAATIAALLGFEFKPAGHETGAPVTGMLP</sequence>
<reference evidence="3" key="1">
    <citation type="submission" date="2017-01" db="EMBL/GenBank/DDBJ databases">
        <authorList>
            <person name="Varghese N."/>
            <person name="Submissions S."/>
        </authorList>
    </citation>
    <scope>NUCLEOTIDE SEQUENCE [LARGE SCALE GENOMIC DNA]</scope>
    <source>
        <strain evidence="3">DSM 21054</strain>
    </source>
</reference>
<keyword evidence="1" id="KW-0732">Signal</keyword>
<dbReference type="Proteomes" id="UP000186917">
    <property type="component" value="Unassembled WGS sequence"/>
</dbReference>
<keyword evidence="3" id="KW-1185">Reference proteome</keyword>
<dbReference type="InterPro" id="IPR002591">
    <property type="entry name" value="Phosphodiest/P_Trfase"/>
</dbReference>
<dbReference type="STRING" id="477680.SAMN05421788_103302"/>
<dbReference type="OrthoDB" id="9791578at2"/>
<feature type="chain" id="PRO_5013179151" evidence="1">
    <location>
        <begin position="20"/>
        <end position="359"/>
    </location>
</feature>
<dbReference type="SUPFAM" id="SSF53649">
    <property type="entry name" value="Alkaline phosphatase-like"/>
    <property type="match status" value="1"/>
</dbReference>
<accession>A0A1N7P9F3</accession>
<organism evidence="2 3">
    <name type="scientific">Filimonas lacunae</name>
    <dbReference type="NCBI Taxonomy" id="477680"/>
    <lineage>
        <taxon>Bacteria</taxon>
        <taxon>Pseudomonadati</taxon>
        <taxon>Bacteroidota</taxon>
        <taxon>Chitinophagia</taxon>
        <taxon>Chitinophagales</taxon>
        <taxon>Chitinophagaceae</taxon>
        <taxon>Filimonas</taxon>
    </lineage>
</organism>
<dbReference type="Gene3D" id="3.40.720.10">
    <property type="entry name" value="Alkaline Phosphatase, subunit A"/>
    <property type="match status" value="1"/>
</dbReference>
<evidence type="ECO:0000313" key="2">
    <source>
        <dbReference type="EMBL" id="SIT07147.1"/>
    </source>
</evidence>
<evidence type="ECO:0000313" key="3">
    <source>
        <dbReference type="Proteomes" id="UP000186917"/>
    </source>
</evidence>
<dbReference type="EMBL" id="FTOR01000003">
    <property type="protein sequence ID" value="SIT07147.1"/>
    <property type="molecule type" value="Genomic_DNA"/>
</dbReference>
<dbReference type="AlphaFoldDB" id="A0A1N7P9F3"/>
<gene>
    <name evidence="2" type="ORF">SAMN05421788_103302</name>
</gene>